<keyword evidence="10" id="KW-0812">Transmembrane</keyword>
<evidence type="ECO:0000256" key="6">
    <source>
        <dbReference type="ARBA" id="ARBA00022825"/>
    </source>
</evidence>
<dbReference type="PRINTS" id="PR00723">
    <property type="entry name" value="SUBTILISIN"/>
</dbReference>
<accession>A0ABU8ZLA5</accession>
<evidence type="ECO:0000256" key="1">
    <source>
        <dbReference type="ARBA" id="ARBA00011073"/>
    </source>
</evidence>
<evidence type="ECO:0000256" key="8">
    <source>
        <dbReference type="RuleBase" id="RU003355"/>
    </source>
</evidence>
<evidence type="ECO:0000256" key="9">
    <source>
        <dbReference type="SAM" id="MobiDB-lite"/>
    </source>
</evidence>
<keyword evidence="2" id="KW-0964">Secreted</keyword>
<feature type="transmembrane region" description="Helical" evidence="10">
    <location>
        <begin position="1313"/>
        <end position="1332"/>
    </location>
</feature>
<dbReference type="Pfam" id="PF02225">
    <property type="entry name" value="PA"/>
    <property type="match status" value="1"/>
</dbReference>
<evidence type="ECO:0000313" key="14">
    <source>
        <dbReference type="EMBL" id="MEK0306028.1"/>
    </source>
</evidence>
<evidence type="ECO:0000256" key="11">
    <source>
        <dbReference type="SAM" id="SignalP"/>
    </source>
</evidence>
<feature type="active site" description="Charge relay system" evidence="7">
    <location>
        <position position="295"/>
    </location>
</feature>
<protein>
    <submittedName>
        <fullName evidence="14">S8 family serine peptidase</fullName>
    </submittedName>
</protein>
<dbReference type="InterPro" id="IPR022398">
    <property type="entry name" value="Peptidase_S8_His-AS"/>
</dbReference>
<dbReference type="InterPro" id="IPR050131">
    <property type="entry name" value="Peptidase_S8_subtilisin-like"/>
</dbReference>
<dbReference type="Pfam" id="PF00082">
    <property type="entry name" value="Peptidase_S8"/>
    <property type="match status" value="1"/>
</dbReference>
<dbReference type="InterPro" id="IPR036852">
    <property type="entry name" value="Peptidase_S8/S53_dom_sf"/>
</dbReference>
<feature type="region of interest" description="Disordered" evidence="9">
    <location>
        <begin position="1277"/>
        <end position="1306"/>
    </location>
</feature>
<dbReference type="SUPFAM" id="SSF52743">
    <property type="entry name" value="Subtilisin-like"/>
    <property type="match status" value="1"/>
</dbReference>
<evidence type="ECO:0000313" key="15">
    <source>
        <dbReference type="Proteomes" id="UP001373159"/>
    </source>
</evidence>
<feature type="signal peptide" evidence="11">
    <location>
        <begin position="1"/>
        <end position="26"/>
    </location>
</feature>
<dbReference type="RefSeq" id="WP_340468567.1">
    <property type="nucleotide sequence ID" value="NZ_JBANBB010000001.1"/>
</dbReference>
<name>A0ABU8ZLA5_9BIFI</name>
<dbReference type="InterPro" id="IPR023827">
    <property type="entry name" value="Peptidase_S8_Asp-AS"/>
</dbReference>
<evidence type="ECO:0000256" key="7">
    <source>
        <dbReference type="PROSITE-ProRule" id="PRU01240"/>
    </source>
</evidence>
<dbReference type="PROSITE" id="PS51892">
    <property type="entry name" value="SUBTILASE"/>
    <property type="match status" value="1"/>
</dbReference>
<dbReference type="PROSITE" id="PS00136">
    <property type="entry name" value="SUBTILASE_ASP"/>
    <property type="match status" value="1"/>
</dbReference>
<evidence type="ECO:0000256" key="10">
    <source>
        <dbReference type="SAM" id="Phobius"/>
    </source>
</evidence>
<evidence type="ECO:0000256" key="4">
    <source>
        <dbReference type="ARBA" id="ARBA00022729"/>
    </source>
</evidence>
<dbReference type="PANTHER" id="PTHR43806:SF11">
    <property type="entry name" value="CEREVISIN-RELATED"/>
    <property type="match status" value="1"/>
</dbReference>
<dbReference type="PROSITE" id="PS00137">
    <property type="entry name" value="SUBTILASE_HIS"/>
    <property type="match status" value="1"/>
</dbReference>
<keyword evidence="3 7" id="KW-0645">Protease</keyword>
<dbReference type="InterPro" id="IPR015500">
    <property type="entry name" value="Peptidase_S8_subtilisin-rel"/>
</dbReference>
<proteinExistence type="inferred from homology"/>
<keyword evidence="10" id="KW-0472">Membrane</keyword>
<dbReference type="InterPro" id="IPR003137">
    <property type="entry name" value="PA_domain"/>
</dbReference>
<organism evidence="14 15">
    <name type="scientific">Bifidobacterium favimelis</name>
    <dbReference type="NCBI Taxonomy" id="3122979"/>
    <lineage>
        <taxon>Bacteria</taxon>
        <taxon>Bacillati</taxon>
        <taxon>Actinomycetota</taxon>
        <taxon>Actinomycetes</taxon>
        <taxon>Bifidobacteriales</taxon>
        <taxon>Bifidobacteriaceae</taxon>
        <taxon>Bifidobacterium</taxon>
    </lineage>
</organism>
<dbReference type="CDD" id="cd07474">
    <property type="entry name" value="Peptidases_S8_subtilisin_Vpr-like"/>
    <property type="match status" value="1"/>
</dbReference>
<dbReference type="PROSITE" id="PS00138">
    <property type="entry name" value="SUBTILASE_SER"/>
    <property type="match status" value="1"/>
</dbReference>
<dbReference type="Pfam" id="PF07554">
    <property type="entry name" value="FIVAR"/>
    <property type="match status" value="2"/>
</dbReference>
<feature type="region of interest" description="Disordered" evidence="9">
    <location>
        <begin position="170"/>
        <end position="189"/>
    </location>
</feature>
<feature type="active site" description="Charge relay system" evidence="7">
    <location>
        <position position="648"/>
    </location>
</feature>
<evidence type="ECO:0000256" key="2">
    <source>
        <dbReference type="ARBA" id="ARBA00022512"/>
    </source>
</evidence>
<evidence type="ECO:0000259" key="13">
    <source>
        <dbReference type="Pfam" id="PF02225"/>
    </source>
</evidence>
<keyword evidence="5 7" id="KW-0378">Hydrolase</keyword>
<keyword evidence="4 11" id="KW-0732">Signal</keyword>
<dbReference type="Gene3D" id="1.20.1270.70">
    <property type="entry name" value="Designed single chain three-helix bundle"/>
    <property type="match status" value="2"/>
</dbReference>
<sequence length="1339" mass="139975">MGRRTFRVAALVAAAAIGLGGSSAFAAQPGTAGFKGMPGITGIKRAAPGLMGAKGKLTAFVEVKADSGLDQKVRARRQLDMTRSSLSEEQKDAQASSEGRDRAQEAKRMADKAFKDLKAIDPQASLLYDVSYSLSGAVVTADASALRKLYEHSDLVTHVVPVRAVKALDDEKGKTGPGRKGDGIAPANTHNDQLVDAVKTWNETHKTGKGQNIAIVDTGLDYTHADFGGTGTAAAYRTALGSRANPLTDPTLKTLLDANKYKGGHDFAGADYGSDDAHWVPVPDENPIDGEGGHHGTHVAGTAAGYGVSADGTRFSGDYTGLTQAQVTGMRVGPGSAPEAGIYALKVFGDKGGTTNLTLQALDWVAKHNMEDTANKIGIVSMSLGSSFGAVDDPINRAVDALSKDDVLSVIAAGNEGDVTDIAGSPGSAPTALTVAASQSGKAFQDAALVAAGPASLLNQKIAGQYSVSYTAPISVTGKVVRVKAADNLNGCKPYSNDDKAAVNGNIAYVDWNDDDVACGSAKRFDNAAAAGAKAIVFPSQRNIPEAGIAGNESIPGFQIFKKAATDADFRSAIDAGTLQLTLSDNLRMSVDADYSSEYEDTVASFTSRGIHGSYDGTAKPDVSAPGVNIVSASAGSGNGSESMNGTSMATPLTSGVAALVRQAHPGWNAYRVKTQMVNTADHDVLTADRSTAYGPLRVGTGRIDAFAAVNNTVGVSSSDDGTVTGQFGIVQVPQAGYKADRTFTVTNDSDKSRTYRLSYAPRTSTPGVSYSLDKDTVTVAAHSTAQFKVTLNIPDQSKLRHIRDVTQSVEVAGKNRSYVSDSTGVVKLTPTQQEDGAFGLRVALTAAPKPVSQTSSLYEETVSGNRHLTMKGHGTGSEREATSYTSQAIPMVLGVEDPVDGYYGDPNVDAQRSLAAADIRSVAYASTAPQMADPSKGMLYFGIVTDKSWSHLGNGNVNPAVYLDTDGDGVPNYAITVLTNMKGAQFDTVLAVTYKIDGNVWSIADLEPIDDAFISDSNQVILSASLSAMGYKKGSTNTRITYQVETMSSNAAGAAEQYVADSAGDIRQDGFDAYNPPVWFGEKKDGKPAGAYFDDREGSVIPVNQAVTRSSGADKIITLHTRGQVPEQASDQLKTDVSTLVAIDKARLQAAVDQYSKLNAKSYTKASWDALQSALTAARAVLSNPDAVQRDIDMAYQNLQTAYQGLVPASAKVSKDKLKAAVDVAKSLKQSDYTKASWDPFAAALSKAEQVLANPNATQEEVNKAEQALQTARAGLVRVTTASTSKPKKGKKGKKKAAADPGDKLSRTGADVGVSLMAALALALAGGILVVRRRERSE</sequence>
<dbReference type="EMBL" id="JBANBB010000001">
    <property type="protein sequence ID" value="MEK0306028.1"/>
    <property type="molecule type" value="Genomic_DNA"/>
</dbReference>
<feature type="compositionally biased region" description="Basic residues" evidence="9">
    <location>
        <begin position="1287"/>
        <end position="1297"/>
    </location>
</feature>
<feature type="domain" description="PA" evidence="13">
    <location>
        <begin position="476"/>
        <end position="565"/>
    </location>
</feature>
<dbReference type="Gene3D" id="3.40.50.200">
    <property type="entry name" value="Peptidase S8/S53 domain"/>
    <property type="match status" value="2"/>
</dbReference>
<dbReference type="PANTHER" id="PTHR43806">
    <property type="entry name" value="PEPTIDASE S8"/>
    <property type="match status" value="1"/>
</dbReference>
<keyword evidence="2" id="KW-0134">Cell wall</keyword>
<feature type="compositionally biased region" description="Basic and acidic residues" evidence="9">
    <location>
        <begin position="170"/>
        <end position="182"/>
    </location>
</feature>
<feature type="region of interest" description="Disordered" evidence="9">
    <location>
        <begin position="75"/>
        <end position="107"/>
    </location>
</feature>
<dbReference type="Proteomes" id="UP001373159">
    <property type="component" value="Unassembled WGS sequence"/>
</dbReference>
<feature type="chain" id="PRO_5045648995" evidence="11">
    <location>
        <begin position="27"/>
        <end position="1339"/>
    </location>
</feature>
<keyword evidence="10" id="KW-1133">Transmembrane helix</keyword>
<feature type="domain" description="Peptidase S8/S53" evidence="12">
    <location>
        <begin position="208"/>
        <end position="694"/>
    </location>
</feature>
<feature type="active site" description="Charge relay system" evidence="7">
    <location>
        <position position="217"/>
    </location>
</feature>
<keyword evidence="6 7" id="KW-0720">Serine protease</keyword>
<comment type="caution">
    <text evidence="14">The sequence shown here is derived from an EMBL/GenBank/DDBJ whole genome shotgun (WGS) entry which is preliminary data.</text>
</comment>
<comment type="similarity">
    <text evidence="1 7 8">Belongs to the peptidase S8 family.</text>
</comment>
<reference evidence="14 15" key="1">
    <citation type="submission" date="2024-02" db="EMBL/GenBank/DDBJ databases">
        <title>Bifidobacterium honeyensis sp. nov., isolated from the comb honey.</title>
        <authorList>
            <person name="Liu W."/>
            <person name="Li Y."/>
        </authorList>
    </citation>
    <scope>NUCLEOTIDE SEQUENCE [LARGE SCALE GENOMIC DNA]</scope>
    <source>
        <strain evidence="14 15">IMAU50988</strain>
    </source>
</reference>
<dbReference type="InterPro" id="IPR034213">
    <property type="entry name" value="S8_Vpr-like"/>
</dbReference>
<evidence type="ECO:0000256" key="3">
    <source>
        <dbReference type="ARBA" id="ARBA00022670"/>
    </source>
</evidence>
<evidence type="ECO:0000256" key="5">
    <source>
        <dbReference type="ARBA" id="ARBA00022801"/>
    </source>
</evidence>
<dbReference type="InterPro" id="IPR023828">
    <property type="entry name" value="Peptidase_S8_Ser-AS"/>
</dbReference>
<dbReference type="InterPro" id="IPR000209">
    <property type="entry name" value="Peptidase_S8/S53_dom"/>
</dbReference>
<evidence type="ECO:0000259" key="12">
    <source>
        <dbReference type="Pfam" id="PF00082"/>
    </source>
</evidence>
<gene>
    <name evidence="14" type="ORF">V8P97_00840</name>
</gene>
<keyword evidence="15" id="KW-1185">Reference proteome</keyword>